<dbReference type="PIRSF" id="PIRSF029730">
    <property type="entry name" value="UCP029730"/>
    <property type="match status" value="1"/>
</dbReference>
<evidence type="ECO:0000313" key="1">
    <source>
        <dbReference type="EMBL" id="QJE73990.1"/>
    </source>
</evidence>
<name>A0A858R941_9PROT</name>
<dbReference type="AlphaFoldDB" id="A0A858R941"/>
<proteinExistence type="predicted"/>
<dbReference type="Gene3D" id="3.40.630.40">
    <property type="entry name" value="Zn-dependent exopeptidases"/>
    <property type="match status" value="1"/>
</dbReference>
<dbReference type="KEGG" id="acru:HHL28_13605"/>
<organism evidence="1 2">
    <name type="scientific">Aerophototrophica crusticola</name>
    <dbReference type="NCBI Taxonomy" id="1709002"/>
    <lineage>
        <taxon>Bacteria</taxon>
        <taxon>Pseudomonadati</taxon>
        <taxon>Pseudomonadota</taxon>
        <taxon>Alphaproteobacteria</taxon>
        <taxon>Rhodospirillales</taxon>
        <taxon>Rhodospirillaceae</taxon>
        <taxon>Aerophototrophica</taxon>
    </lineage>
</organism>
<reference evidence="1" key="1">
    <citation type="submission" date="2020-04" db="EMBL/GenBank/DDBJ databases">
        <title>A desert anoxygenic phototrophic bacterium fixes CO2 using RubisCO under aerobic conditions.</title>
        <authorList>
            <person name="Tang K."/>
        </authorList>
    </citation>
    <scope>NUCLEOTIDE SEQUENCE [LARGE SCALE GENOMIC DNA]</scope>
    <source>
        <strain evidence="1">MIMtkB3</strain>
    </source>
</reference>
<gene>
    <name evidence="1" type="ORF">HHL28_13605</name>
</gene>
<accession>A0A858R941</accession>
<dbReference type="InterPro" id="IPR007709">
    <property type="entry name" value="N-FG_amidohydro"/>
</dbReference>
<protein>
    <submittedName>
        <fullName evidence="1">N-formylglutamate amidohydrolase</fullName>
    </submittedName>
</protein>
<dbReference type="EMBL" id="CP051775">
    <property type="protein sequence ID" value="QJE73990.1"/>
    <property type="molecule type" value="Genomic_DNA"/>
</dbReference>
<sequence length="264" mass="28303">MDAPAPLLTPGEPPAVTVLNSQGRAPVLLVCDHASKRVPDALADLGLPDAELSRHIGWDIGAAAVTERLAALLDAPAVLTGYSRLVVDCNRRPDDPTLMPEISDGTIVPGNLNLTAAERERRLAALFRPYHDTVAGLLAASLDRGMVPAVISVHSFTPVMRGFARPWHVGVLWNRDPRLAVPLLESLAAEGDLVVGDNEPYSARTGCGHTINTHCEPAGIPSVMLEIRQDLIGDADGANAWADRLHRLFRPILARDGLNGLRVY</sequence>
<dbReference type="SUPFAM" id="SSF53187">
    <property type="entry name" value="Zn-dependent exopeptidases"/>
    <property type="match status" value="1"/>
</dbReference>
<evidence type="ECO:0000313" key="2">
    <source>
        <dbReference type="Proteomes" id="UP000501891"/>
    </source>
</evidence>
<dbReference type="Pfam" id="PF05013">
    <property type="entry name" value="FGase"/>
    <property type="match status" value="1"/>
</dbReference>
<keyword evidence="2" id="KW-1185">Reference proteome</keyword>
<dbReference type="Proteomes" id="UP000501891">
    <property type="component" value="Chromosome"/>
</dbReference>
<dbReference type="InterPro" id="IPR011227">
    <property type="entry name" value="UCP029730"/>
</dbReference>
<dbReference type="GO" id="GO:0016787">
    <property type="term" value="F:hydrolase activity"/>
    <property type="evidence" value="ECO:0007669"/>
    <property type="project" value="UniProtKB-KW"/>
</dbReference>